<keyword evidence="5 6" id="KW-0472">Membrane</keyword>
<feature type="transmembrane region" description="Helical" evidence="6">
    <location>
        <begin position="29"/>
        <end position="49"/>
    </location>
</feature>
<feature type="transmembrane region" description="Helical" evidence="6">
    <location>
        <begin position="61"/>
        <end position="84"/>
    </location>
</feature>
<dbReference type="NCBIfam" id="TIGR00803">
    <property type="entry name" value="nst"/>
    <property type="match status" value="1"/>
</dbReference>
<dbReference type="InParanoid" id="A0A0V1BYX3"/>
<accession>A0A0V1BYX3</accession>
<reference evidence="7 8" key="1">
    <citation type="submission" date="2015-01" db="EMBL/GenBank/DDBJ databases">
        <title>Evolution of Trichinella species and genotypes.</title>
        <authorList>
            <person name="Korhonen P.K."/>
            <person name="Edoardo P."/>
            <person name="Giuseppe L.R."/>
            <person name="Gasser R.B."/>
        </authorList>
    </citation>
    <scope>NUCLEOTIDE SEQUENCE [LARGE SCALE GENOMIC DNA]</scope>
    <source>
        <strain evidence="7">ISS3</strain>
    </source>
</reference>
<keyword evidence="2" id="KW-0762">Sugar transport</keyword>
<keyword evidence="3 6" id="KW-0812">Transmembrane</keyword>
<name>A0A0V1BYX3_TRISP</name>
<dbReference type="PIRSF" id="PIRSF005799">
    <property type="entry name" value="UDP-gal_transpt"/>
    <property type="match status" value="1"/>
</dbReference>
<feature type="transmembrane region" description="Helical" evidence="6">
    <location>
        <begin position="257"/>
        <end position="282"/>
    </location>
</feature>
<dbReference type="InterPro" id="IPR007271">
    <property type="entry name" value="Nuc_sug_transpt"/>
</dbReference>
<evidence type="ECO:0000256" key="1">
    <source>
        <dbReference type="ARBA" id="ARBA00004141"/>
    </source>
</evidence>
<feature type="transmembrane region" description="Helical" evidence="6">
    <location>
        <begin position="379"/>
        <end position="399"/>
    </location>
</feature>
<dbReference type="PANTHER" id="PTHR10231">
    <property type="entry name" value="NUCLEOTIDE-SUGAR TRANSMEMBRANE TRANSPORTER"/>
    <property type="match status" value="1"/>
</dbReference>
<organism evidence="7 8">
    <name type="scientific">Trichinella spiralis</name>
    <name type="common">Trichina worm</name>
    <dbReference type="NCBI Taxonomy" id="6334"/>
    <lineage>
        <taxon>Eukaryota</taxon>
        <taxon>Metazoa</taxon>
        <taxon>Ecdysozoa</taxon>
        <taxon>Nematoda</taxon>
        <taxon>Enoplea</taxon>
        <taxon>Dorylaimia</taxon>
        <taxon>Trichinellida</taxon>
        <taxon>Trichinellidae</taxon>
        <taxon>Trichinella</taxon>
    </lineage>
</organism>
<proteinExistence type="predicted"/>
<feature type="transmembrane region" description="Helical" evidence="6">
    <location>
        <begin position="294"/>
        <end position="312"/>
    </location>
</feature>
<dbReference type="Proteomes" id="UP000054776">
    <property type="component" value="Unassembled WGS sequence"/>
</dbReference>
<keyword evidence="8" id="KW-1185">Reference proteome</keyword>
<evidence type="ECO:0000313" key="8">
    <source>
        <dbReference type="Proteomes" id="UP000054776"/>
    </source>
</evidence>
<dbReference type="GO" id="GO:0000139">
    <property type="term" value="C:Golgi membrane"/>
    <property type="evidence" value="ECO:0007669"/>
    <property type="project" value="InterPro"/>
</dbReference>
<evidence type="ECO:0000256" key="5">
    <source>
        <dbReference type="ARBA" id="ARBA00023136"/>
    </source>
</evidence>
<dbReference type="GO" id="GO:0015165">
    <property type="term" value="F:pyrimidine nucleotide-sugar transmembrane transporter activity"/>
    <property type="evidence" value="ECO:0007669"/>
    <property type="project" value="InterPro"/>
</dbReference>
<feature type="transmembrane region" description="Helical" evidence="6">
    <location>
        <begin position="183"/>
        <end position="206"/>
    </location>
</feature>
<feature type="transmembrane region" description="Helical" evidence="6">
    <location>
        <begin position="324"/>
        <end position="344"/>
    </location>
</feature>
<dbReference type="OrthoDB" id="408493at2759"/>
<evidence type="ECO:0000256" key="3">
    <source>
        <dbReference type="ARBA" id="ARBA00022692"/>
    </source>
</evidence>
<feature type="transmembrane region" description="Helical" evidence="6">
    <location>
        <begin position="356"/>
        <end position="373"/>
    </location>
</feature>
<evidence type="ECO:0000256" key="4">
    <source>
        <dbReference type="ARBA" id="ARBA00022989"/>
    </source>
</evidence>
<feature type="transmembrane region" description="Helical" evidence="6">
    <location>
        <begin position="215"/>
        <end position="237"/>
    </location>
</feature>
<protein>
    <submittedName>
        <fullName evidence="7">UDP-galactose translocator 1</fullName>
    </submittedName>
</protein>
<comment type="subcellular location">
    <subcellularLocation>
        <location evidence="1">Membrane</location>
        <topology evidence="1">Multi-pass membrane protein</topology>
    </subcellularLocation>
</comment>
<comment type="caution">
    <text evidence="7">The sequence shown here is derived from an EMBL/GenBank/DDBJ whole genome shotgun (WGS) entry which is preliminary data.</text>
</comment>
<dbReference type="FunCoup" id="A0A0V1BYX3">
    <property type="interactions" value="704"/>
</dbReference>
<evidence type="ECO:0000256" key="6">
    <source>
        <dbReference type="SAM" id="Phobius"/>
    </source>
</evidence>
<dbReference type="AlphaFoldDB" id="A0A0V1BYX3"/>
<gene>
    <name evidence="7" type="primary">ugtp-1</name>
    <name evidence="7" type="ORF">T01_7856</name>
</gene>
<evidence type="ECO:0000313" key="7">
    <source>
        <dbReference type="EMBL" id="KRY42160.1"/>
    </source>
</evidence>
<keyword evidence="4 6" id="KW-1133">Transmembrane helix</keyword>
<keyword evidence="2" id="KW-0813">Transport</keyword>
<dbReference type="Pfam" id="PF04142">
    <property type="entry name" value="Nuc_sug_transp"/>
    <property type="match status" value="2"/>
</dbReference>
<dbReference type="EMBL" id="JYDH01000005">
    <property type="protein sequence ID" value="KRY42160.1"/>
    <property type="molecule type" value="Genomic_DNA"/>
</dbReference>
<sequence>MKAVVIHNCLNDVVKKDGMHGKLRFRKKLFHFYLIGSMTTIWSAHSLLLRHTQMKSTVSNHYLTSTVVLIAELVKLVTAVILLLHETKYHISSWILSVRKDFFCAPYEMLKMSIPSICYAVQNNLEFYGLANMNAATYVKCMKYVDFSCINEGPYRLMSNNKYKMSRMALCWTDGFDDTIEKFFVFFQVMTQFKVVTTAIFMVLLLGRSFSCRRWIAICLVSVGVSMAYLGTVNGKVEDYNQAIPIVVEKNAPNQSLLIGLSVVTINCFLAGFAGVYCEVMLKNSSVSLWIRNMQLYTCGLISAAIACWLTQSNEIKTFGFFHGYNALIFLIAGLQSAGGLYVSMVMKYLDNLMKSFAAAFSIIIVSIFSVLFLEGSVSQLFCLGAFVVCAAIVLYNSVSE</sequence>
<evidence type="ECO:0000256" key="2">
    <source>
        <dbReference type="ARBA" id="ARBA00022597"/>
    </source>
</evidence>